<evidence type="ECO:0000256" key="1">
    <source>
        <dbReference type="SAM" id="MobiDB-lite"/>
    </source>
</evidence>
<dbReference type="InParanoid" id="K4A3J2"/>
<dbReference type="Gramene" id="KQL22539">
    <property type="protein sequence ID" value="KQL22539"/>
    <property type="gene ID" value="SETIT_033445mg"/>
</dbReference>
<reference evidence="2" key="2">
    <citation type="submission" date="2018-08" db="UniProtKB">
        <authorList>
            <consortium name="EnsemblPlants"/>
        </authorList>
    </citation>
    <scope>IDENTIFICATION</scope>
    <source>
        <strain evidence="2">Yugu1</strain>
    </source>
</reference>
<proteinExistence type="predicted"/>
<name>K4A3J2_SETIT</name>
<feature type="region of interest" description="Disordered" evidence="1">
    <location>
        <begin position="1"/>
        <end position="39"/>
    </location>
</feature>
<feature type="region of interest" description="Disordered" evidence="1">
    <location>
        <begin position="100"/>
        <end position="130"/>
    </location>
</feature>
<organism evidence="2 3">
    <name type="scientific">Setaria italica</name>
    <name type="common">Foxtail millet</name>
    <name type="synonym">Panicum italicum</name>
    <dbReference type="NCBI Taxonomy" id="4555"/>
    <lineage>
        <taxon>Eukaryota</taxon>
        <taxon>Viridiplantae</taxon>
        <taxon>Streptophyta</taxon>
        <taxon>Embryophyta</taxon>
        <taxon>Tracheophyta</taxon>
        <taxon>Spermatophyta</taxon>
        <taxon>Magnoliopsida</taxon>
        <taxon>Liliopsida</taxon>
        <taxon>Poales</taxon>
        <taxon>Poaceae</taxon>
        <taxon>PACMAD clade</taxon>
        <taxon>Panicoideae</taxon>
        <taxon>Panicodae</taxon>
        <taxon>Paniceae</taxon>
        <taxon>Cenchrinae</taxon>
        <taxon>Setaria</taxon>
    </lineage>
</organism>
<dbReference type="EnsemblPlants" id="KQL22539">
    <property type="protein sequence ID" value="KQL22539"/>
    <property type="gene ID" value="SETIT_033445mg"/>
</dbReference>
<sequence>MGVDVASHRPREEEHVRRHPDRARPLPVGFLGPTTMGRVPASGLSTAACSGCSGREGAPPGMTTTGGSWLGCRWRRVPAAAEQTASPRCRRRRPLLAPCCRAHHVPPSPPPTQRPPDTPAAQAHDAGAHR</sequence>
<reference evidence="3" key="1">
    <citation type="journal article" date="2012" name="Nat. Biotechnol.">
        <title>Reference genome sequence of the model plant Setaria.</title>
        <authorList>
            <person name="Bennetzen J.L."/>
            <person name="Schmutz J."/>
            <person name="Wang H."/>
            <person name="Percifield R."/>
            <person name="Hawkins J."/>
            <person name="Pontaroli A.C."/>
            <person name="Estep M."/>
            <person name="Feng L."/>
            <person name="Vaughn J.N."/>
            <person name="Grimwood J."/>
            <person name="Jenkins J."/>
            <person name="Barry K."/>
            <person name="Lindquist E."/>
            <person name="Hellsten U."/>
            <person name="Deshpande S."/>
            <person name="Wang X."/>
            <person name="Wu X."/>
            <person name="Mitros T."/>
            <person name="Triplett J."/>
            <person name="Yang X."/>
            <person name="Ye C.Y."/>
            <person name="Mauro-Herrera M."/>
            <person name="Wang L."/>
            <person name="Li P."/>
            <person name="Sharma M."/>
            <person name="Sharma R."/>
            <person name="Ronald P.C."/>
            <person name="Panaud O."/>
            <person name="Kellogg E.A."/>
            <person name="Brutnell T.P."/>
            <person name="Doust A.N."/>
            <person name="Tuskan G.A."/>
            <person name="Rokhsar D."/>
            <person name="Devos K.M."/>
        </authorList>
    </citation>
    <scope>NUCLEOTIDE SEQUENCE [LARGE SCALE GENOMIC DNA]</scope>
    <source>
        <strain evidence="3">cv. Yugu1</strain>
    </source>
</reference>
<evidence type="ECO:0000313" key="2">
    <source>
        <dbReference type="EnsemblPlants" id="KQL22539"/>
    </source>
</evidence>
<feature type="compositionally biased region" description="Pro residues" evidence="1">
    <location>
        <begin position="106"/>
        <end position="118"/>
    </location>
</feature>
<dbReference type="AlphaFoldDB" id="K4A3J2"/>
<accession>K4A3J2</accession>
<keyword evidence="3" id="KW-1185">Reference proteome</keyword>
<dbReference type="Proteomes" id="UP000004995">
    <property type="component" value="Unassembled WGS sequence"/>
</dbReference>
<evidence type="ECO:0000313" key="3">
    <source>
        <dbReference type="Proteomes" id="UP000004995"/>
    </source>
</evidence>
<dbReference type="HOGENOM" id="CLU_1941732_0_0_1"/>
<protein>
    <submittedName>
        <fullName evidence="2">Uncharacterized protein</fullName>
    </submittedName>
</protein>
<dbReference type="EMBL" id="AGNK02000689">
    <property type="status" value="NOT_ANNOTATED_CDS"/>
    <property type="molecule type" value="Genomic_DNA"/>
</dbReference>
<feature type="compositionally biased region" description="Basic and acidic residues" evidence="1">
    <location>
        <begin position="1"/>
        <end position="16"/>
    </location>
</feature>